<dbReference type="KEGG" id="vg:9830522"/>
<dbReference type="RefSeq" id="YP_003934781.1">
    <property type="nucleotide sequence ID" value="NC_014595.1"/>
</dbReference>
<dbReference type="Proteomes" id="UP000007042">
    <property type="component" value="Segment"/>
</dbReference>
<evidence type="ECO:0000313" key="1">
    <source>
        <dbReference type="EMBL" id="ADO19498.1"/>
    </source>
</evidence>
<reference evidence="1 2" key="1">
    <citation type="journal article" date="2010" name="J. Microbiol.">
        <title>Phenotypic characterization and genomic analysis of the Shigella sonnei bacteriophage SP18.</title>
        <authorList>
            <person name="Kim K.H."/>
            <person name="Chang H.W."/>
            <person name="Nam Y.D."/>
            <person name="Roh S.W."/>
            <person name="Bae J.W."/>
        </authorList>
    </citation>
    <scope>NUCLEOTIDE SEQUENCE [LARGE SCALE GENOMIC DNA]</scope>
</reference>
<dbReference type="InterPro" id="IPR020159">
    <property type="entry name" value="Phage_Gp57"/>
</dbReference>
<proteinExistence type="predicted"/>
<evidence type="ECO:0000313" key="2">
    <source>
        <dbReference type="Proteomes" id="UP000007042"/>
    </source>
</evidence>
<gene>
    <name evidence="1" type="primary">gp57A</name>
    <name evidence="1" type="ORF">SP18gp158</name>
</gene>
<accession>E3SEW1</accession>
<protein>
    <submittedName>
        <fullName evidence="1">Chaperone long and short tail fiber assembly</fullName>
    </submittedName>
</protein>
<sequence length="77" mass="8376">MSEQTIEQKLQAEIVALKSRILDTQDVAAQAQQESRILQDALSKIAARLGITGDQIQIEDLIAAVPDLTAESADEEE</sequence>
<dbReference type="Pfam" id="PF17594">
    <property type="entry name" value="GP57"/>
    <property type="match status" value="1"/>
</dbReference>
<dbReference type="EMBL" id="GQ981382">
    <property type="protein sequence ID" value="ADO19498.1"/>
    <property type="molecule type" value="Genomic_DNA"/>
</dbReference>
<dbReference type="GeneID" id="9830522"/>
<name>E3SEW1_BPSP8</name>
<organism evidence="1 2">
    <name type="scientific">Shigella phage SP18</name>
    <dbReference type="NCBI Taxonomy" id="645664"/>
    <lineage>
        <taxon>Viruses</taxon>
        <taxon>Duplodnaviria</taxon>
        <taxon>Heunggongvirae</taxon>
        <taxon>Uroviricota</taxon>
        <taxon>Caudoviricetes</taxon>
        <taxon>Pantevenvirales</taxon>
        <taxon>Straboviridae</taxon>
        <taxon>Tevenvirinae</taxon>
        <taxon>Gaprivervirus</taxon>
        <taxon>Gaprivervirus sp18</taxon>
    </lineage>
</organism>
<keyword evidence="2" id="KW-1185">Reference proteome</keyword>
<organismHost>
    <name type="scientific">Shigella sonnei</name>
    <dbReference type="NCBI Taxonomy" id="624"/>
</organismHost>